<feature type="non-terminal residue" evidence="1">
    <location>
        <position position="1"/>
    </location>
</feature>
<protein>
    <submittedName>
        <fullName evidence="1">Uncharacterized protein</fullName>
    </submittedName>
</protein>
<dbReference type="Proteomes" id="UP001354073">
    <property type="component" value="Unassembled WGS sequence"/>
</dbReference>
<reference evidence="1" key="1">
    <citation type="submission" date="2024-11" db="EMBL/GenBank/DDBJ databases">
        <title>Identification of new Vibrio campbellii strains harboring the pVA1 plasmid isolated from Penaeus vannamei postlarvae affected by outbreaks of acute hepatopancreatic necrosis disease (AHPND) in Mexico.</title>
        <authorList>
            <person name="Gomez-Gil B."/>
            <person name="Enciso-Ibarra J."/>
        </authorList>
    </citation>
    <scope>NUCLEOTIDE SEQUENCE</scope>
    <source>
        <strain evidence="1">M270204</strain>
    </source>
</reference>
<organism evidence="1 2">
    <name type="scientific">Vibrio campbellii</name>
    <dbReference type="NCBI Taxonomy" id="680"/>
    <lineage>
        <taxon>Bacteria</taxon>
        <taxon>Pseudomonadati</taxon>
        <taxon>Pseudomonadota</taxon>
        <taxon>Gammaproteobacteria</taxon>
        <taxon>Vibrionales</taxon>
        <taxon>Vibrionaceae</taxon>
        <taxon>Vibrio</taxon>
    </lineage>
</organism>
<sequence>NTLIENSFSVTKVGRDFSTEAQNADIIFVDLFLYLDQTEDNIEYSIRFLKEIIEKRGNKPPIIVLISRSHRLSEYSERFRDKCGIIESGFRIYNKSDLSNKNKLIFCIKKLLEHYEDSVKVLNFLNSWEKHATQAVVDTVSSLKKLDLLDHNMIQRLLLEEEGQSSASYFMDLFDSILLHNFESQSEIIKSAKLLNDIDFSKAPTIQGLQKEPLQDLVFKSVFMGTERCKINESDTIELGDLFKLKGEKTDENDLLQACTGEDNVWLVITPSCDLARDGIKNIGLLRGSLTRVVHNNWQTDTKINTPIIKIEGVPYSIKWDIKSFITYPKSNLQVMLTDNIYYRVAKMREVSALGLQQRFTADYSRIGQRAVLPSVFESSVYLHYLDDSSNLVQLEIQSESKALFYVGSSNKKVVNFSHIDFDNILYGLEKLDSELVHSQAKKNVQKVKSNPYILIEALEGALEVGSTPRDIKIERDVTLAKIVFGEVNQKYISKLKGVGLMFVVQEIKQEEYE</sequence>
<evidence type="ECO:0000313" key="1">
    <source>
        <dbReference type="EMBL" id="MGI1898209.1"/>
    </source>
</evidence>
<proteinExistence type="predicted"/>
<dbReference type="EMBL" id="JAVHXJ020000047">
    <property type="protein sequence ID" value="MGI1898209.1"/>
    <property type="molecule type" value="Genomic_DNA"/>
</dbReference>
<name>A0ACC7R8T2_9VIBR</name>
<comment type="caution">
    <text evidence="1">The sequence shown here is derived from an EMBL/GenBank/DDBJ whole genome shotgun (WGS) entry which is preliminary data.</text>
</comment>
<evidence type="ECO:0000313" key="2">
    <source>
        <dbReference type="Proteomes" id="UP001354073"/>
    </source>
</evidence>
<gene>
    <name evidence="1" type="ORF">REH74_011810</name>
</gene>
<accession>A0ACC7R8T2</accession>